<proteinExistence type="inferred from homology"/>
<dbReference type="CDD" id="cd02248">
    <property type="entry name" value="Peptidase_C1A"/>
    <property type="match status" value="2"/>
</dbReference>
<feature type="domain" description="Cathepsin propeptide inhibitor" evidence="9">
    <location>
        <begin position="23"/>
        <end position="81"/>
    </location>
</feature>
<keyword evidence="6" id="KW-1015">Disulfide bond</keyword>
<dbReference type="InterPro" id="IPR038765">
    <property type="entry name" value="Papain-like_cys_pep_sf"/>
</dbReference>
<dbReference type="PRINTS" id="PR00705">
    <property type="entry name" value="PAPAIN"/>
</dbReference>
<dbReference type="PROSITE" id="PS00639">
    <property type="entry name" value="THIOL_PROTEASE_HIS"/>
    <property type="match status" value="2"/>
</dbReference>
<organism evidence="10">
    <name type="scientific">Amphimedon queenslandica</name>
    <name type="common">Sponge</name>
    <dbReference type="NCBI Taxonomy" id="400682"/>
    <lineage>
        <taxon>Eukaryota</taxon>
        <taxon>Metazoa</taxon>
        <taxon>Porifera</taxon>
        <taxon>Demospongiae</taxon>
        <taxon>Heteroscleromorpha</taxon>
        <taxon>Haplosclerida</taxon>
        <taxon>Niphatidae</taxon>
        <taxon>Amphimedon</taxon>
    </lineage>
</organism>
<dbReference type="InterPro" id="IPR039417">
    <property type="entry name" value="Peptidase_C1A_papain-like"/>
</dbReference>
<keyword evidence="5" id="KW-0865">Zymogen</keyword>
<dbReference type="Gene3D" id="3.90.70.10">
    <property type="entry name" value="Cysteine proteinases"/>
    <property type="match status" value="2"/>
</dbReference>
<dbReference type="InterPro" id="IPR013128">
    <property type="entry name" value="Peptidase_C1A"/>
</dbReference>
<evidence type="ECO:0000256" key="4">
    <source>
        <dbReference type="ARBA" id="ARBA00022807"/>
    </source>
</evidence>
<sequence length="674" mass="74331">MKLLLVLALVALAAAKFEYAQEFQDWKVKYNKVYETKETELERQIIWESNKKFVENHNANSDKFGFTVAMNEFADLDAGEFANIYNGLLPRPASYNSTKLFKKTGVSVGDTVDWREKGAVTEVKNQGKCGSCWSFSSTGSLEGQHFLKTGTLSSLSEQQLMDCSTSFGNHGCKGGLMDNSFRYLETVAGDMSEEMYPYTAEDGFCRYRSSEAIAKDTGYKDIPRGDEDALKEAVATVGPISVAIDAGHRSFQLYHEGIYYEPACSSTKLDHGVLAVGYGTGEGEEYWLVKNSWGPSWGNEGYVMMSRNRENNCGIATQASYPTGLFSLSRLCPCGAVGSSADSSFNIMKFLLVVLALVALAAAKFEYTQEFQDWKVKYNKVYETKETELERQIIWESNKKFVENHNANSDKFGFTVAMNEFADLDAGEFGRIFNGLLPRPSSYNSTNIYKPSGVKVPDTVDWKEKGAVTPIKNQGQCGSCWSFSSTGSLEGQHFINTGTLVSLSEQQLMDCSTKYGNHGCNGGLMDNSFRYLKSVAGDETEDNYPYTAENGVCRYDSSLAVVTDKSYVDIPQGDEDSLKDAVANVGPISVAIDASHSSFQLYNSGVYYASTCSSTQLDHGVLAIGYGTEDGKDYWLVKNSWGTSWGMEGYIKMSRNRNNNCGIATQASYPTGVN</sequence>
<feature type="signal peptide" evidence="7">
    <location>
        <begin position="1"/>
        <end position="15"/>
    </location>
</feature>
<dbReference type="SUPFAM" id="SSF54001">
    <property type="entry name" value="Cysteine proteinases"/>
    <property type="match status" value="2"/>
</dbReference>
<evidence type="ECO:0000256" key="1">
    <source>
        <dbReference type="ARBA" id="ARBA00008455"/>
    </source>
</evidence>
<evidence type="ECO:0000313" key="10">
    <source>
        <dbReference type="EnsemblMetazoa" id="Aqu2.1.41049_001"/>
    </source>
</evidence>
<dbReference type="STRING" id="400682.A0A1X7VME1"/>
<dbReference type="GO" id="GO:0008234">
    <property type="term" value="F:cysteine-type peptidase activity"/>
    <property type="evidence" value="ECO:0007669"/>
    <property type="project" value="UniProtKB-KW"/>
</dbReference>
<dbReference type="OrthoDB" id="10253408at2759"/>
<dbReference type="Pfam" id="PF00112">
    <property type="entry name" value="Peptidase_C1"/>
    <property type="match status" value="2"/>
</dbReference>
<dbReference type="InterPro" id="IPR013201">
    <property type="entry name" value="Prot_inhib_I29"/>
</dbReference>
<feature type="domain" description="Cathepsin propeptide inhibitor" evidence="9">
    <location>
        <begin position="371"/>
        <end position="429"/>
    </location>
</feature>
<dbReference type="EnsemblMetazoa" id="Aqu2.1.41049_001">
    <property type="protein sequence ID" value="Aqu2.1.41049_001"/>
    <property type="gene ID" value="Aqu2.1.41049"/>
</dbReference>
<dbReference type="InterPro" id="IPR025660">
    <property type="entry name" value="Pept_his_AS"/>
</dbReference>
<dbReference type="PANTHER" id="PTHR12411">
    <property type="entry name" value="CYSTEINE PROTEASE FAMILY C1-RELATED"/>
    <property type="match status" value="1"/>
</dbReference>
<evidence type="ECO:0000256" key="7">
    <source>
        <dbReference type="SAM" id="SignalP"/>
    </source>
</evidence>
<feature type="domain" description="Peptidase C1A papain C-terminal" evidence="8">
    <location>
        <begin position="108"/>
        <end position="323"/>
    </location>
</feature>
<dbReference type="SMART" id="SM00645">
    <property type="entry name" value="Pept_C1"/>
    <property type="match status" value="2"/>
</dbReference>
<dbReference type="AlphaFoldDB" id="A0A1X7VME1"/>
<name>A0A1X7VME1_AMPQE</name>
<dbReference type="GO" id="GO:0006508">
    <property type="term" value="P:proteolysis"/>
    <property type="evidence" value="ECO:0007669"/>
    <property type="project" value="UniProtKB-KW"/>
</dbReference>
<keyword evidence="2" id="KW-0645">Protease</keyword>
<evidence type="ECO:0000259" key="8">
    <source>
        <dbReference type="SMART" id="SM00645"/>
    </source>
</evidence>
<evidence type="ECO:0000256" key="3">
    <source>
        <dbReference type="ARBA" id="ARBA00022801"/>
    </source>
</evidence>
<feature type="domain" description="Peptidase C1A papain C-terminal" evidence="8">
    <location>
        <begin position="456"/>
        <end position="671"/>
    </location>
</feature>
<evidence type="ECO:0000256" key="2">
    <source>
        <dbReference type="ARBA" id="ARBA00022670"/>
    </source>
</evidence>
<evidence type="ECO:0008006" key="11">
    <source>
        <dbReference type="Google" id="ProtNLM"/>
    </source>
</evidence>
<dbReference type="PROSITE" id="PS00640">
    <property type="entry name" value="THIOL_PROTEASE_ASN"/>
    <property type="match status" value="2"/>
</dbReference>
<dbReference type="PROSITE" id="PS00139">
    <property type="entry name" value="THIOL_PROTEASE_CYS"/>
    <property type="match status" value="2"/>
</dbReference>
<protein>
    <recommendedName>
        <fullName evidence="11">Cathepsin L</fullName>
    </recommendedName>
</protein>
<evidence type="ECO:0000256" key="5">
    <source>
        <dbReference type="ARBA" id="ARBA00023145"/>
    </source>
</evidence>
<dbReference type="SMART" id="SM00848">
    <property type="entry name" value="Inhibitor_I29"/>
    <property type="match status" value="2"/>
</dbReference>
<dbReference type="InterPro" id="IPR000668">
    <property type="entry name" value="Peptidase_C1A_C"/>
</dbReference>
<evidence type="ECO:0000256" key="6">
    <source>
        <dbReference type="ARBA" id="ARBA00023157"/>
    </source>
</evidence>
<keyword evidence="4" id="KW-0788">Thiol protease</keyword>
<dbReference type="FunFam" id="3.90.70.10:FF:000006">
    <property type="entry name" value="Cathepsin S"/>
    <property type="match status" value="2"/>
</dbReference>
<accession>A0A1X7VME1</accession>
<keyword evidence="7" id="KW-0732">Signal</keyword>
<dbReference type="InterPro" id="IPR000169">
    <property type="entry name" value="Pept_cys_AS"/>
</dbReference>
<dbReference type="InterPro" id="IPR025661">
    <property type="entry name" value="Pept_asp_AS"/>
</dbReference>
<feature type="chain" id="PRO_5012710961" description="Cathepsin L" evidence="7">
    <location>
        <begin position="16"/>
        <end position="674"/>
    </location>
</feature>
<comment type="similarity">
    <text evidence="1">Belongs to the peptidase C1 family.</text>
</comment>
<reference evidence="10" key="1">
    <citation type="submission" date="2017-05" db="UniProtKB">
        <authorList>
            <consortium name="EnsemblMetazoa"/>
        </authorList>
    </citation>
    <scope>IDENTIFICATION</scope>
</reference>
<dbReference type="InParanoid" id="A0A1X7VME1"/>
<dbReference type="Pfam" id="PF08246">
    <property type="entry name" value="Inhibitor_I29"/>
    <property type="match status" value="2"/>
</dbReference>
<dbReference type="eggNOG" id="KOG1543">
    <property type="taxonomic scope" value="Eukaryota"/>
</dbReference>
<evidence type="ECO:0000259" key="9">
    <source>
        <dbReference type="SMART" id="SM00848"/>
    </source>
</evidence>
<keyword evidence="3" id="KW-0378">Hydrolase</keyword>